<evidence type="ECO:0000313" key="2">
    <source>
        <dbReference type="EMBL" id="MCQ5122311.1"/>
    </source>
</evidence>
<keyword evidence="1" id="KW-0472">Membrane</keyword>
<feature type="transmembrane region" description="Helical" evidence="1">
    <location>
        <begin position="36"/>
        <end position="55"/>
    </location>
</feature>
<reference evidence="2 3" key="1">
    <citation type="submission" date="2022-06" db="EMBL/GenBank/DDBJ databases">
        <title>Isolation of gut microbiota from human fecal samples.</title>
        <authorList>
            <person name="Pamer E.G."/>
            <person name="Barat B."/>
            <person name="Waligurski E."/>
            <person name="Medina S."/>
            <person name="Paddock L."/>
            <person name="Mostad J."/>
        </authorList>
    </citation>
    <scope>NUCLEOTIDE SEQUENCE [LARGE SCALE GENOMIC DNA]</scope>
    <source>
        <strain evidence="2 3">DFI.6.1</strain>
    </source>
</reference>
<organism evidence="2 3">
    <name type="scientific">Massilicoli timonensis</name>
    <dbReference type="NCBI Taxonomy" id="2015901"/>
    <lineage>
        <taxon>Bacteria</taxon>
        <taxon>Bacillati</taxon>
        <taxon>Bacillota</taxon>
        <taxon>Erysipelotrichia</taxon>
        <taxon>Erysipelotrichales</taxon>
        <taxon>Erysipelotrichaceae</taxon>
        <taxon>Massilicoli</taxon>
    </lineage>
</organism>
<dbReference type="Proteomes" id="UP001524435">
    <property type="component" value="Unassembled WGS sequence"/>
</dbReference>
<dbReference type="RefSeq" id="WP_102268475.1">
    <property type="nucleotide sequence ID" value="NZ_CALVCM010000043.1"/>
</dbReference>
<keyword evidence="1" id="KW-0812">Transmembrane</keyword>
<dbReference type="EMBL" id="JANGCH010000012">
    <property type="protein sequence ID" value="MCQ5122311.1"/>
    <property type="molecule type" value="Genomic_DNA"/>
</dbReference>
<name>A0ABT1SM66_9FIRM</name>
<keyword evidence="1" id="KW-1133">Transmembrane helix</keyword>
<keyword evidence="3" id="KW-1185">Reference proteome</keyword>
<sequence length="125" mass="13700">MKKSSLFVMMFGTTGMLLFSLGMCMALISQWQVMPLGIFLGCLGMALLLITWLIYRKMEYKKTIRISLKQIGAACIGICGTLTFGAGMCFSMLWEELVAGILLGVIGIFVLLGMIVFLVGIKKEA</sequence>
<feature type="transmembrane region" description="Helical" evidence="1">
    <location>
        <begin position="100"/>
        <end position="121"/>
    </location>
</feature>
<protein>
    <recommendedName>
        <fullName evidence="4">Lipoprotein</fullName>
    </recommendedName>
</protein>
<accession>A0ABT1SM66</accession>
<comment type="caution">
    <text evidence="2">The sequence shown here is derived from an EMBL/GenBank/DDBJ whole genome shotgun (WGS) entry which is preliminary data.</text>
</comment>
<feature type="transmembrane region" description="Helical" evidence="1">
    <location>
        <begin position="71"/>
        <end position="94"/>
    </location>
</feature>
<proteinExistence type="predicted"/>
<evidence type="ECO:0000256" key="1">
    <source>
        <dbReference type="SAM" id="Phobius"/>
    </source>
</evidence>
<gene>
    <name evidence="2" type="ORF">NE663_08575</name>
</gene>
<evidence type="ECO:0000313" key="3">
    <source>
        <dbReference type="Proteomes" id="UP001524435"/>
    </source>
</evidence>
<evidence type="ECO:0008006" key="4">
    <source>
        <dbReference type="Google" id="ProtNLM"/>
    </source>
</evidence>